<keyword evidence="4" id="KW-0614">Plasmid</keyword>
<organism evidence="4 5">
    <name type="scientific">Pseudomonas syringae pv. maculicola str. ES4326</name>
    <dbReference type="NCBI Taxonomy" id="629265"/>
    <lineage>
        <taxon>Bacteria</taxon>
        <taxon>Pseudomonadati</taxon>
        <taxon>Pseudomonadota</taxon>
        <taxon>Gammaproteobacteria</taxon>
        <taxon>Pseudomonadales</taxon>
        <taxon>Pseudomonadaceae</taxon>
        <taxon>Pseudomonas</taxon>
    </lineage>
</organism>
<dbReference type="Gene3D" id="3.50.14.10">
    <property type="entry name" value="Replication terminator Tus, domain 1 superfamily/Replication terminator Tus"/>
    <property type="match status" value="1"/>
</dbReference>
<evidence type="ECO:0000256" key="2">
    <source>
        <dbReference type="ARBA" id="ARBA00022705"/>
    </source>
</evidence>
<dbReference type="Gene3D" id="3.30.54.10">
    <property type="match status" value="1"/>
</dbReference>
<keyword evidence="1" id="KW-0963">Cytoplasm</keyword>
<sequence>MELHLSAISEAIAVVKKLETELKVLLSMLNDSRHRLRVDAIFEMEFRHEKEVDEAAPIPVRRLEGSDAVDAAIDVLTCITLKEGVQSAKETLRRPGVVALPYEVISQIHETNVLRSRLESLIGTIKKSNDRRKVWTKFEAISPKQAMRCTPVLLDPQNINFYWTDTGTSGSRHVASDLVKEWEDLLDELHERRPTMADAPEGSIEKGLLTAIALLRKLGNEQVAIRRPVKPHIRARVRDGDAPVRQIISSVPFVYDIDECKFPPTIKPLISYDVVTARRKSAGREMLEDEPYIKKMNLYQYLEIHRVFGPLVQKTKSDSFPASIDE</sequence>
<dbReference type="GO" id="GO:0006274">
    <property type="term" value="P:DNA replication termination"/>
    <property type="evidence" value="ECO:0007669"/>
    <property type="project" value="InterPro"/>
</dbReference>
<proteinExistence type="predicted"/>
<dbReference type="InterPro" id="IPR036384">
    <property type="entry name" value="Tus_sf"/>
</dbReference>
<dbReference type="GO" id="GO:0005737">
    <property type="term" value="C:cytoplasm"/>
    <property type="evidence" value="ECO:0007669"/>
    <property type="project" value="InterPro"/>
</dbReference>
<protein>
    <recommendedName>
        <fullName evidence="6">DNA replication terminus site-binding protein</fullName>
    </recommendedName>
</protein>
<evidence type="ECO:0000256" key="3">
    <source>
        <dbReference type="ARBA" id="ARBA00023125"/>
    </source>
</evidence>
<dbReference type="AlphaFoldDB" id="A0A8T8CB75"/>
<dbReference type="InterPro" id="IPR008865">
    <property type="entry name" value="DNA_replication_term_site-bd"/>
</dbReference>
<dbReference type="Pfam" id="PF05472">
    <property type="entry name" value="Ter"/>
    <property type="match status" value="1"/>
</dbReference>
<evidence type="ECO:0000256" key="1">
    <source>
        <dbReference type="ARBA" id="ARBA00022490"/>
    </source>
</evidence>
<evidence type="ECO:0000313" key="4">
    <source>
        <dbReference type="EMBL" id="QHF00567.1"/>
    </source>
</evidence>
<reference evidence="4 5" key="1">
    <citation type="journal article" date="2011" name="PLoS Pathog.">
        <title>Dynamic evolution of pathogenicity revealed by sequencing and comparative genomics of 19 Pseudomonas syringae isolates.</title>
        <authorList>
            <person name="Baltrus D.A."/>
            <person name="Nishimura M.T."/>
            <person name="Romanchuk A."/>
            <person name="Chang J.H."/>
            <person name="Mukhtar M.S."/>
            <person name="Cherkis K."/>
            <person name="Roach J."/>
            <person name="Grant S.R."/>
            <person name="Jones C.D."/>
            <person name="Dangl J.L."/>
        </authorList>
    </citation>
    <scope>NUCLEOTIDE SEQUENCE [LARGE SCALE GENOMIC DNA]</scope>
    <source>
        <strain evidence="4 5">ES4326</strain>
    </source>
</reference>
<geneLocation type="plasmid" evidence="4 5">
    <name>pPma4326F</name>
</geneLocation>
<dbReference type="RefSeq" id="WP_007250425.1">
    <property type="nucleotide sequence ID" value="NZ_CP047261.1"/>
</dbReference>
<dbReference type="SUPFAM" id="SSF56596">
    <property type="entry name" value="Replication terminator protein (Tus)"/>
    <property type="match status" value="1"/>
</dbReference>
<gene>
    <name evidence="4" type="ORF">PMA4326_029095</name>
</gene>
<dbReference type="Proteomes" id="UP000003811">
    <property type="component" value="Plasmid pPma4326F"/>
</dbReference>
<evidence type="ECO:0008006" key="6">
    <source>
        <dbReference type="Google" id="ProtNLM"/>
    </source>
</evidence>
<dbReference type="EMBL" id="CP047261">
    <property type="protein sequence ID" value="QHF00567.1"/>
    <property type="molecule type" value="Genomic_DNA"/>
</dbReference>
<name>A0A8T8CB75_PSEYM</name>
<dbReference type="InterPro" id="IPR036381">
    <property type="entry name" value="Tus_dom1"/>
</dbReference>
<keyword evidence="3" id="KW-0238">DNA-binding</keyword>
<accession>A0A8T8CB75</accession>
<dbReference type="GO" id="GO:0003677">
    <property type="term" value="F:DNA binding"/>
    <property type="evidence" value="ECO:0007669"/>
    <property type="project" value="UniProtKB-KW"/>
</dbReference>
<evidence type="ECO:0000313" key="5">
    <source>
        <dbReference type="Proteomes" id="UP000003811"/>
    </source>
</evidence>
<keyword evidence="2" id="KW-0235">DNA replication</keyword>